<name>A0A075FUE0_9EURY</name>
<dbReference type="AlphaFoldDB" id="A0A075FUE0"/>
<organism evidence="2">
    <name type="scientific">uncultured marine group II/III euryarchaeote AD1000_33_C07</name>
    <dbReference type="NCBI Taxonomy" id="1457756"/>
    <lineage>
        <taxon>Archaea</taxon>
        <taxon>Methanobacteriati</taxon>
        <taxon>Methanobacteriota</taxon>
        <taxon>environmental samples</taxon>
    </lineage>
</organism>
<evidence type="ECO:0000313" key="2">
    <source>
        <dbReference type="EMBL" id="AIE93267.1"/>
    </source>
</evidence>
<sequence length="124" mass="13259">MVSTTTALGLGGLGTGERPENIRMDTRASSIVPPAILVIMLASPCRTRNSGIPIRTAAQRTKRVSETMPTGLSRRAPRLHLDGDPRSSARRFIAFALCVIPLLFPSLHSPKVRPLPSSGTKMGS</sequence>
<proteinExistence type="predicted"/>
<accession>A0A075FUE0</accession>
<protein>
    <submittedName>
        <fullName evidence="2">Uncharacterized protein</fullName>
    </submittedName>
</protein>
<reference evidence="2" key="1">
    <citation type="journal article" date="2014" name="Genome Biol. Evol.">
        <title>Pangenome evidence for extensive interdomain horizontal transfer affecting lineage core and shell genes in uncultured planktonic thaumarchaeota and euryarchaeota.</title>
        <authorList>
            <person name="Deschamps P."/>
            <person name="Zivanovic Y."/>
            <person name="Moreira D."/>
            <person name="Rodriguez-Valera F."/>
            <person name="Lopez-Garcia P."/>
        </authorList>
    </citation>
    <scope>NUCLEOTIDE SEQUENCE</scope>
</reference>
<dbReference type="EMBL" id="KF900390">
    <property type="protein sequence ID" value="AIE93267.1"/>
    <property type="molecule type" value="Genomic_DNA"/>
</dbReference>
<evidence type="ECO:0000256" key="1">
    <source>
        <dbReference type="SAM" id="MobiDB-lite"/>
    </source>
</evidence>
<feature type="region of interest" description="Disordered" evidence="1">
    <location>
        <begin position="1"/>
        <end position="20"/>
    </location>
</feature>